<accession>A0A9W6HMJ8</accession>
<name>A0A9W6HMJ8_9MICO</name>
<organism evidence="2 3">
    <name type="scientific">Microbacterium dextranolyticum</name>
    <dbReference type="NCBI Taxonomy" id="36806"/>
    <lineage>
        <taxon>Bacteria</taxon>
        <taxon>Bacillati</taxon>
        <taxon>Actinomycetota</taxon>
        <taxon>Actinomycetes</taxon>
        <taxon>Micrococcales</taxon>
        <taxon>Microbacteriaceae</taxon>
        <taxon>Microbacterium</taxon>
    </lineage>
</organism>
<dbReference type="EMBL" id="BSER01000009">
    <property type="protein sequence ID" value="GLJ95947.1"/>
    <property type="molecule type" value="Genomic_DNA"/>
</dbReference>
<proteinExistence type="predicted"/>
<protein>
    <submittedName>
        <fullName evidence="2">Uncharacterized protein</fullName>
    </submittedName>
</protein>
<comment type="caution">
    <text evidence="2">The sequence shown here is derived from an EMBL/GenBank/DDBJ whole genome shotgun (WGS) entry which is preliminary data.</text>
</comment>
<evidence type="ECO:0000313" key="2">
    <source>
        <dbReference type="EMBL" id="GLJ95947.1"/>
    </source>
</evidence>
<feature type="compositionally biased region" description="Basic and acidic residues" evidence="1">
    <location>
        <begin position="57"/>
        <end position="66"/>
    </location>
</feature>
<reference evidence="2" key="2">
    <citation type="submission" date="2023-01" db="EMBL/GenBank/DDBJ databases">
        <authorList>
            <person name="Sun Q."/>
            <person name="Evtushenko L."/>
        </authorList>
    </citation>
    <scope>NUCLEOTIDE SEQUENCE</scope>
    <source>
        <strain evidence="2">VKM Ac-1940</strain>
    </source>
</reference>
<evidence type="ECO:0000313" key="3">
    <source>
        <dbReference type="Proteomes" id="UP001142291"/>
    </source>
</evidence>
<feature type="region of interest" description="Disordered" evidence="1">
    <location>
        <begin position="37"/>
        <end position="76"/>
    </location>
</feature>
<dbReference type="Proteomes" id="UP001142291">
    <property type="component" value="Unassembled WGS sequence"/>
</dbReference>
<gene>
    <name evidence="2" type="ORF">GCM10017591_20100</name>
</gene>
<sequence length="103" mass="11005">MGIGRRGQQHEAREIELALRFGRGLARGVDGLDRLAAEHDVDPGSPGEGGVPQSAEGSRKVHEWSSVRRAPSGRRSRINVDSLNIGEGTGAMFRGNDTIVSLC</sequence>
<dbReference type="AlphaFoldDB" id="A0A9W6HMJ8"/>
<evidence type="ECO:0000256" key="1">
    <source>
        <dbReference type="SAM" id="MobiDB-lite"/>
    </source>
</evidence>
<keyword evidence="3" id="KW-1185">Reference proteome</keyword>
<reference evidence="2" key="1">
    <citation type="journal article" date="2014" name="Int. J. Syst. Evol. Microbiol.">
        <title>Complete genome sequence of Corynebacterium casei LMG S-19264T (=DSM 44701T), isolated from a smear-ripened cheese.</title>
        <authorList>
            <consortium name="US DOE Joint Genome Institute (JGI-PGF)"/>
            <person name="Walter F."/>
            <person name="Albersmeier A."/>
            <person name="Kalinowski J."/>
            <person name="Ruckert C."/>
        </authorList>
    </citation>
    <scope>NUCLEOTIDE SEQUENCE</scope>
    <source>
        <strain evidence="2">VKM Ac-1940</strain>
    </source>
</reference>